<dbReference type="SUPFAM" id="SSF46785">
    <property type="entry name" value="Winged helix' DNA-binding domain"/>
    <property type="match status" value="1"/>
</dbReference>
<evidence type="ECO:0000256" key="3">
    <source>
        <dbReference type="ARBA" id="ARBA00022691"/>
    </source>
</evidence>
<dbReference type="AlphaFoldDB" id="A0AA40C7A1"/>
<comment type="caution">
    <text evidence="5">The sequence shown here is derived from an EMBL/GenBank/DDBJ whole genome shotgun (WGS) entry which is preliminary data.</text>
</comment>
<evidence type="ECO:0000313" key="5">
    <source>
        <dbReference type="EMBL" id="KAK0627832.1"/>
    </source>
</evidence>
<dbReference type="InterPro" id="IPR016461">
    <property type="entry name" value="COMT-like"/>
</dbReference>
<dbReference type="SUPFAM" id="SSF53335">
    <property type="entry name" value="S-adenosyl-L-methionine-dependent methyltransferases"/>
    <property type="match status" value="1"/>
</dbReference>
<evidence type="ECO:0000259" key="4">
    <source>
        <dbReference type="Pfam" id="PF00891"/>
    </source>
</evidence>
<keyword evidence="1 5" id="KW-0489">Methyltransferase</keyword>
<dbReference type="PANTHER" id="PTHR43712:SF17">
    <property type="entry name" value="O-METHYLTRANSFERASE"/>
    <property type="match status" value="1"/>
</dbReference>
<dbReference type="Gene3D" id="3.40.50.150">
    <property type="entry name" value="Vaccinia Virus protein VP39"/>
    <property type="match status" value="1"/>
</dbReference>
<keyword evidence="6" id="KW-1185">Reference proteome</keyword>
<dbReference type="PROSITE" id="PS51683">
    <property type="entry name" value="SAM_OMT_II"/>
    <property type="match status" value="1"/>
</dbReference>
<keyword evidence="3" id="KW-0949">S-adenosyl-L-methionine</keyword>
<dbReference type="GO" id="GO:0008171">
    <property type="term" value="F:O-methyltransferase activity"/>
    <property type="evidence" value="ECO:0007669"/>
    <property type="project" value="InterPro"/>
</dbReference>
<evidence type="ECO:0000313" key="6">
    <source>
        <dbReference type="Proteomes" id="UP001175000"/>
    </source>
</evidence>
<gene>
    <name evidence="5" type="ORF">B0T14DRAFT_423377</name>
</gene>
<proteinExistence type="predicted"/>
<protein>
    <submittedName>
        <fullName evidence="5">S-adenosyl-L-methionine-dependent methyltransferase</fullName>
    </submittedName>
</protein>
<dbReference type="EMBL" id="JAULSU010000002">
    <property type="protein sequence ID" value="KAK0627832.1"/>
    <property type="molecule type" value="Genomic_DNA"/>
</dbReference>
<feature type="domain" description="O-methyltransferase C-terminal" evidence="4">
    <location>
        <begin position="254"/>
        <end position="397"/>
    </location>
</feature>
<evidence type="ECO:0000256" key="2">
    <source>
        <dbReference type="ARBA" id="ARBA00022679"/>
    </source>
</evidence>
<keyword evidence="2" id="KW-0808">Transferase</keyword>
<dbReference type="InterPro" id="IPR029063">
    <property type="entry name" value="SAM-dependent_MTases_sf"/>
</dbReference>
<dbReference type="Proteomes" id="UP001175000">
    <property type="component" value="Unassembled WGS sequence"/>
</dbReference>
<sequence length="425" mass="46370">MTTSKPADPAEPANLSIASAPCDLSAVPGLLGDIASLGNNHDFSADREARLSLIEKARSLVSALETPREAMSRHIGAETASFFSIGLGVEAGLFRELATNNGAAKTAPELAKALGFDINALRPILRHLTAMKHIVQTNPDEYAPNNFSLFLSDPVLSAGYPLYRDVCIPPMLHLHKWLATKSYAAPSSIIDNPFTFGHQTSSSLFEFLASHPVHNTRFNHHMRSRRLGRPSWFHPSIYPVTERLLTGCGPLSSNQFVDVGGNLGKDLLEFSRAFPQLRGSLVLQDQAAMIGAAPGGELEAAGVETMVHDFFAPQPVEGARAYYLHSILHDWPDEQSAEIVGQIKKAMKPGYSRLLVNEHVIPSLGVSWEVSYLDIYMMILCGARERTEEDWVALLEGKCGLRVLKVWNPGNGVEGIIECEVPLAN</sequence>
<reference evidence="5" key="1">
    <citation type="submission" date="2023-06" db="EMBL/GenBank/DDBJ databases">
        <title>Genome-scale phylogeny and comparative genomics of the fungal order Sordariales.</title>
        <authorList>
            <consortium name="Lawrence Berkeley National Laboratory"/>
            <person name="Hensen N."/>
            <person name="Bonometti L."/>
            <person name="Westerberg I."/>
            <person name="Brannstrom I.O."/>
            <person name="Guillou S."/>
            <person name="Cros-Aarteil S."/>
            <person name="Calhoun S."/>
            <person name="Haridas S."/>
            <person name="Kuo A."/>
            <person name="Mondo S."/>
            <person name="Pangilinan J."/>
            <person name="Riley R."/>
            <person name="Labutti K."/>
            <person name="Andreopoulos B."/>
            <person name="Lipzen A."/>
            <person name="Chen C."/>
            <person name="Yanf M."/>
            <person name="Daum C."/>
            <person name="Ng V."/>
            <person name="Clum A."/>
            <person name="Steindorff A."/>
            <person name="Ohm R."/>
            <person name="Martin F."/>
            <person name="Silar P."/>
            <person name="Natvig D."/>
            <person name="Lalanne C."/>
            <person name="Gautier V."/>
            <person name="Ament-Velasquez S.L."/>
            <person name="Kruys A."/>
            <person name="Hutchinson M.I."/>
            <person name="Powell A.J."/>
            <person name="Barry K."/>
            <person name="Miller A.N."/>
            <person name="Grigoriev I.V."/>
            <person name="Debuchy R."/>
            <person name="Gladieux P."/>
            <person name="Thoren M.H."/>
            <person name="Johannesson H."/>
        </authorList>
    </citation>
    <scope>NUCLEOTIDE SEQUENCE</scope>
    <source>
        <strain evidence="5">CBS 606.72</strain>
    </source>
</reference>
<dbReference type="Gene3D" id="1.10.10.10">
    <property type="entry name" value="Winged helix-like DNA-binding domain superfamily/Winged helix DNA-binding domain"/>
    <property type="match status" value="1"/>
</dbReference>
<dbReference type="Pfam" id="PF00891">
    <property type="entry name" value="Methyltransf_2"/>
    <property type="match status" value="1"/>
</dbReference>
<dbReference type="InterPro" id="IPR036390">
    <property type="entry name" value="WH_DNA-bd_sf"/>
</dbReference>
<evidence type="ECO:0000256" key="1">
    <source>
        <dbReference type="ARBA" id="ARBA00022603"/>
    </source>
</evidence>
<dbReference type="InterPro" id="IPR001077">
    <property type="entry name" value="COMT_C"/>
</dbReference>
<dbReference type="GO" id="GO:0032259">
    <property type="term" value="P:methylation"/>
    <property type="evidence" value="ECO:0007669"/>
    <property type="project" value="UniProtKB-KW"/>
</dbReference>
<accession>A0AA40C7A1</accession>
<organism evidence="5 6">
    <name type="scientific">Immersiella caudata</name>
    <dbReference type="NCBI Taxonomy" id="314043"/>
    <lineage>
        <taxon>Eukaryota</taxon>
        <taxon>Fungi</taxon>
        <taxon>Dikarya</taxon>
        <taxon>Ascomycota</taxon>
        <taxon>Pezizomycotina</taxon>
        <taxon>Sordariomycetes</taxon>
        <taxon>Sordariomycetidae</taxon>
        <taxon>Sordariales</taxon>
        <taxon>Lasiosphaeriaceae</taxon>
        <taxon>Immersiella</taxon>
    </lineage>
</organism>
<dbReference type="PANTHER" id="PTHR43712">
    <property type="entry name" value="PUTATIVE (AFU_ORTHOLOGUE AFUA_4G14580)-RELATED"/>
    <property type="match status" value="1"/>
</dbReference>
<dbReference type="InterPro" id="IPR036388">
    <property type="entry name" value="WH-like_DNA-bd_sf"/>
</dbReference>
<name>A0AA40C7A1_9PEZI</name>